<gene>
    <name evidence="3" type="ORF">J3U88_01335</name>
</gene>
<keyword evidence="4" id="KW-1185">Reference proteome</keyword>
<evidence type="ECO:0000259" key="2">
    <source>
        <dbReference type="PROSITE" id="PS50837"/>
    </source>
</evidence>
<dbReference type="PANTHER" id="PTHR23150:SF19">
    <property type="entry name" value="FORMYLGLYCINE-GENERATING ENZYME"/>
    <property type="match status" value="1"/>
</dbReference>
<dbReference type="CDD" id="cd00009">
    <property type="entry name" value="AAA"/>
    <property type="match status" value="1"/>
</dbReference>
<name>A0A8J7U1V9_9BACT</name>
<protein>
    <submittedName>
        <fullName evidence="3">SUMF1/EgtB/PvdO family nonheme iron enzyme</fullName>
    </submittedName>
</protein>
<dbReference type="Gene3D" id="3.90.1580.10">
    <property type="entry name" value="paralog of FGE (formylglycine-generating enzyme)"/>
    <property type="match status" value="1"/>
</dbReference>
<evidence type="ECO:0000256" key="1">
    <source>
        <dbReference type="SAM" id="MobiDB-lite"/>
    </source>
</evidence>
<dbReference type="AlphaFoldDB" id="A0A8J7U1V9"/>
<dbReference type="SUPFAM" id="SSF52540">
    <property type="entry name" value="P-loop containing nucleoside triphosphate hydrolases"/>
    <property type="match status" value="1"/>
</dbReference>
<dbReference type="GO" id="GO:0120147">
    <property type="term" value="F:formylglycine-generating oxidase activity"/>
    <property type="evidence" value="ECO:0007669"/>
    <property type="project" value="TreeGrafter"/>
</dbReference>
<feature type="region of interest" description="Disordered" evidence="1">
    <location>
        <begin position="934"/>
        <end position="953"/>
    </location>
</feature>
<dbReference type="Proteomes" id="UP000664417">
    <property type="component" value="Unassembled WGS sequence"/>
</dbReference>
<dbReference type="Gene3D" id="3.40.50.300">
    <property type="entry name" value="P-loop containing nucleotide triphosphate hydrolases"/>
    <property type="match status" value="1"/>
</dbReference>
<dbReference type="PROSITE" id="PS50837">
    <property type="entry name" value="NACHT"/>
    <property type="match status" value="1"/>
</dbReference>
<dbReference type="EMBL" id="JAFREP010000001">
    <property type="protein sequence ID" value="MBO1317084.1"/>
    <property type="molecule type" value="Genomic_DNA"/>
</dbReference>
<reference evidence="3" key="1">
    <citation type="submission" date="2021-03" db="EMBL/GenBank/DDBJ databases">
        <authorList>
            <person name="Wang G."/>
        </authorList>
    </citation>
    <scope>NUCLEOTIDE SEQUENCE</scope>
    <source>
        <strain evidence="3">KCTC 12899</strain>
    </source>
</reference>
<comment type="caution">
    <text evidence="3">The sequence shown here is derived from an EMBL/GenBank/DDBJ whole genome shotgun (WGS) entry which is preliminary data.</text>
</comment>
<dbReference type="SMART" id="SM00382">
    <property type="entry name" value="AAA"/>
    <property type="match status" value="1"/>
</dbReference>
<evidence type="ECO:0000313" key="4">
    <source>
        <dbReference type="Proteomes" id="UP000664417"/>
    </source>
</evidence>
<dbReference type="InterPro" id="IPR005532">
    <property type="entry name" value="SUMF_dom"/>
</dbReference>
<evidence type="ECO:0000313" key="3">
    <source>
        <dbReference type="EMBL" id="MBO1317084.1"/>
    </source>
</evidence>
<dbReference type="RefSeq" id="WP_207856319.1">
    <property type="nucleotide sequence ID" value="NZ_JAFREP010000001.1"/>
</dbReference>
<organism evidence="3 4">
    <name type="scientific">Acanthopleuribacter pedis</name>
    <dbReference type="NCBI Taxonomy" id="442870"/>
    <lineage>
        <taxon>Bacteria</taxon>
        <taxon>Pseudomonadati</taxon>
        <taxon>Acidobacteriota</taxon>
        <taxon>Holophagae</taxon>
        <taxon>Acanthopleuribacterales</taxon>
        <taxon>Acanthopleuribacteraceae</taxon>
        <taxon>Acanthopleuribacter</taxon>
    </lineage>
</organism>
<dbReference type="InterPro" id="IPR003593">
    <property type="entry name" value="AAA+_ATPase"/>
</dbReference>
<dbReference type="InterPro" id="IPR051043">
    <property type="entry name" value="Sulfatase_Mod_Factor_Kinase"/>
</dbReference>
<dbReference type="InterPro" id="IPR027417">
    <property type="entry name" value="P-loop_NTPase"/>
</dbReference>
<accession>A0A8J7U1V9</accession>
<dbReference type="InterPro" id="IPR042095">
    <property type="entry name" value="SUMF_sf"/>
</dbReference>
<sequence>MDFLNIAVWATPAFPDSIRHNRDTAITQWNADQAATWGFAFRTVPYDVDRLAQYDALFLNIALARQSHDDATIPTLAELKASRAENPNGPPLFVFLHHEHPDPTRDLAYHSTWYTQAAATLQRLRDLATGPSDGFTTVTHDAFSFQPWLERVAKSKGAEPLPDPLRTYLTGLQRDTTKIVVQGFRGKDADAGAIQLSDVFVDLSAQHRTPGREKDPTPELLGNLSERRIAVSALPSEGKHLVIIGDPGSGKTSLLRYLAGQTTTGLLSHALADTARQLWYQDTQAKAPLPVPFFVVCHEFGTYLQTSTTPTPSALRGYLEQISRLGSQVDGLFQEGRAVLLLDGLDELPTVAQRKAVFKALDTFLSAYPDDRFSVLITCRTRAFEHKLITAKRRCQFKTYHVNPMNRTQREQFLHSWFAAVARLNSHFPNAPNPDFANQVIREIEEHDHVREMAVNPNILTLLAVIRLNDKPMPHMRAQLYRDVFNLFLQNKDEDRDTLFLEDWQQTVLRDSVRDLAGECHTLSKKQGNPSRNQGCVLFTEATVIQILRTHWEQHRPQTPNPTATEDQALNHLLQCLELRVGILLRRDGDHPNETLLRFSHHGHQEYQAGLYLIHLIHQKELGEHPKQNRLNRFLRDYTTQDWWHEPLLLALTELGCTNPGRFKLWLDALLQHVGTDQAAWRNYGHGVALATAAVADLTGAGVPLPPEVSAASSRAAKALLYQTNAIPAKDRAEAVSALGAVHDPRLGMFRADRWVRIEPGEFIMGEKDGQENEQPPLPITIKKPYWIGKYPLTNQEFAAFVADGGYQNQQWWLAEPEGWDWLQSVAEGRFDAWFDEQVPADSFYKDHKEWLTPDTKPAFWETANQPPNMKRNHPVTGISFYEATAYCRWLQHQMLEGSRPPIFQTDKLVVRLPSEAQWEFVARGSEGRRFPWAAKQSDEPSPQHANFEGNHGDTTPVGLFPLGKTPAGVFDMSGNTWEWCVDIYDTFVTPGRRAITDETAYGKAVKGAPRVVRGGGWSFPSAGLRAACRFSYHPAFRSNFLGFRCVVWCGPEHDP</sequence>
<dbReference type="Pfam" id="PF05729">
    <property type="entry name" value="NACHT"/>
    <property type="match status" value="1"/>
</dbReference>
<dbReference type="Pfam" id="PF03781">
    <property type="entry name" value="FGE-sulfatase"/>
    <property type="match status" value="1"/>
</dbReference>
<dbReference type="SUPFAM" id="SSF56436">
    <property type="entry name" value="C-type lectin-like"/>
    <property type="match status" value="1"/>
</dbReference>
<proteinExistence type="predicted"/>
<dbReference type="PANTHER" id="PTHR23150">
    <property type="entry name" value="SULFATASE MODIFYING FACTOR 1, 2"/>
    <property type="match status" value="1"/>
</dbReference>
<feature type="domain" description="NACHT" evidence="2">
    <location>
        <begin position="239"/>
        <end position="383"/>
    </location>
</feature>
<dbReference type="InterPro" id="IPR007111">
    <property type="entry name" value="NACHT_NTPase"/>
</dbReference>
<dbReference type="InterPro" id="IPR016187">
    <property type="entry name" value="CTDL_fold"/>
</dbReference>